<dbReference type="Pfam" id="PF06739">
    <property type="entry name" value="SBBP"/>
    <property type="match status" value="2"/>
</dbReference>
<dbReference type="Gene3D" id="2.120.10.30">
    <property type="entry name" value="TolB, C-terminal domain"/>
    <property type="match status" value="1"/>
</dbReference>
<evidence type="ECO:0000259" key="2">
    <source>
        <dbReference type="Pfam" id="PF25778"/>
    </source>
</evidence>
<dbReference type="InterPro" id="IPR010620">
    <property type="entry name" value="SBBP_repeat"/>
</dbReference>
<evidence type="ECO:0000313" key="4">
    <source>
        <dbReference type="Proteomes" id="UP000479114"/>
    </source>
</evidence>
<feature type="region of interest" description="Disordered" evidence="1">
    <location>
        <begin position="45"/>
        <end position="74"/>
    </location>
</feature>
<dbReference type="InterPro" id="IPR011042">
    <property type="entry name" value="6-blade_b-propeller_TolB-like"/>
</dbReference>
<dbReference type="AlphaFoldDB" id="A0A6C0P5E8"/>
<gene>
    <name evidence="3" type="ORF">GZH47_25205</name>
</gene>
<protein>
    <recommendedName>
        <fullName evidence="2">DUF7948 domain-containing protein</fullName>
    </recommendedName>
</protein>
<sequence length="817" mass="85066">MLPLTFVPNRGQIADNRIAFQSQAQGTRFAFGAGKAWMTFWTQSDDDAGKSSSSTDSAGLGQPDSADDVGSGPQQSLDGITLAWTFRGARADAVPEGLEPEPGTFSRFSGSDPARHYSGLPLYKHVIYRELWPDIDMDFYGQEGRLKYDVHVRPGGRIEDILLHCEGANGLRLDEAGNLLISTPHGTLTDLKPVAYQEQDGRTRSLACRFVLHPQADGSYTVGFALEEDLDPSLPLVIDPILAYSSYLGGSDRDSASAMALDGDRCAYVTGYTFSANYPLTPGAFDTTKTGVDVMVTKINPEGTAILYSTFLGTGTATCICVDSSGHAYVSGSIQSLDFPTTPGAFETVATAAFAIFVTKFNPTGTALVYSTFLGGNTFSGGSGIAVDDSGCAYLVGATDSADFPVTSGAFQTTFGGSGDAFVTKFNPDGSGLIYSTFLGGSQGEGARAIAIDSEGNAYVAGSTLSTNFPVTAGAFQTTASSGIKMFVTKLNAAGSDLYYSTYLGEPLLNYAYNIAINDAGNAYITGQTYSANYPVTPGAFNTEFVPPNMAVVTKLNPTGSALVYSTFLGGSGDDFGSGIVLDAAGNAAIVGMTSSLDFPVTPDAIQSDLAGEKDAFITVIDPDGSSLVFSTYLGGTGPAPFVGERPSIAIDAAGSLYVAGTTASPDFPVTPGAFQPTFGGFYDIFVSKIQFSAAFTTGVLPNAAAAGLAASAVKLIVSNDSSSSTAIIRIAAFVVNGTSRITFAAEMMSVPSGTALTRSYNVESFDAFEIQYELDGPGYGDTVVSVFPVDAGGNPLPAMRVLQAEATPIFRLTRTD</sequence>
<organism evidence="3 4">
    <name type="scientific">Paenibacillus rhizovicinus</name>
    <dbReference type="NCBI Taxonomy" id="2704463"/>
    <lineage>
        <taxon>Bacteria</taxon>
        <taxon>Bacillati</taxon>
        <taxon>Bacillota</taxon>
        <taxon>Bacilli</taxon>
        <taxon>Bacillales</taxon>
        <taxon>Paenibacillaceae</taxon>
        <taxon>Paenibacillus</taxon>
    </lineage>
</organism>
<dbReference type="InterPro" id="IPR052918">
    <property type="entry name" value="Motility_Chemotaxis_Reg"/>
</dbReference>
<dbReference type="InterPro" id="IPR057708">
    <property type="entry name" value="DUF7948"/>
</dbReference>
<evidence type="ECO:0000313" key="3">
    <source>
        <dbReference type="EMBL" id="QHW33770.1"/>
    </source>
</evidence>
<dbReference type="KEGG" id="prz:GZH47_25205"/>
<name>A0A6C0P5E8_9BACL</name>
<accession>A0A6C0P5E8</accession>
<dbReference type="SUPFAM" id="SSF101898">
    <property type="entry name" value="NHL repeat"/>
    <property type="match status" value="1"/>
</dbReference>
<dbReference type="PANTHER" id="PTHR35580">
    <property type="entry name" value="CELL SURFACE GLYCOPROTEIN (S-LAYER PROTEIN)-LIKE PROTEIN"/>
    <property type="match status" value="1"/>
</dbReference>
<dbReference type="Proteomes" id="UP000479114">
    <property type="component" value="Chromosome"/>
</dbReference>
<reference evidence="3 4" key="1">
    <citation type="submission" date="2020-02" db="EMBL/GenBank/DDBJ databases">
        <title>Paenibacillus sp. nov., isolated from rhizosphere soil of tomato.</title>
        <authorList>
            <person name="Weon H.-Y."/>
            <person name="Lee S.A."/>
        </authorList>
    </citation>
    <scope>NUCLEOTIDE SEQUENCE [LARGE SCALE GENOMIC DNA]</scope>
    <source>
        <strain evidence="3 4">14171R-81</strain>
    </source>
</reference>
<dbReference type="EMBL" id="CP048286">
    <property type="protein sequence ID" value="QHW33770.1"/>
    <property type="molecule type" value="Genomic_DNA"/>
</dbReference>
<keyword evidence="4" id="KW-1185">Reference proteome</keyword>
<dbReference type="Pfam" id="PF25778">
    <property type="entry name" value="DUF7948"/>
    <property type="match status" value="1"/>
</dbReference>
<dbReference type="PANTHER" id="PTHR35580:SF1">
    <property type="entry name" value="PHYTASE-LIKE DOMAIN-CONTAINING PROTEIN"/>
    <property type="match status" value="1"/>
</dbReference>
<proteinExistence type="predicted"/>
<evidence type="ECO:0000256" key="1">
    <source>
        <dbReference type="SAM" id="MobiDB-lite"/>
    </source>
</evidence>
<dbReference type="RefSeq" id="WP_162643768.1">
    <property type="nucleotide sequence ID" value="NZ_CP048286.1"/>
</dbReference>
<feature type="domain" description="DUF7948" evidence="2">
    <location>
        <begin position="6"/>
        <end position="241"/>
    </location>
</feature>